<dbReference type="Proteomes" id="UP000197174">
    <property type="component" value="Unassembled WGS sequence"/>
</dbReference>
<dbReference type="InterPro" id="IPR013786">
    <property type="entry name" value="AcylCoA_DH/ox_N"/>
</dbReference>
<dbReference type="PROSITE" id="PS00073">
    <property type="entry name" value="ACYL_COA_DH_2"/>
    <property type="match status" value="1"/>
</dbReference>
<sequence length="404" mass="43434">MAEFSLDLNEEQRDLRDWVHGFAAEVVRPAAAEWDAREETPWPVIQEAAKIGLYGFEFLATCWADPTGLSLPIASEELFWGDAGIGLSIFGSSLAVAAIYGTGTPDQMVEWVPQCFGTVDAPAVAAFCTTEPEAGSDVAAIRTRAVHDEATDEWVLSGQKAYATNGGIAGVHVVTASVAPELGSRGQAAFVVPPGTAGLHATRKLKKLGLRASHTADVFLDDVRVPGRCLLGGKDALDERLARARSGQRASGQAAMRTFELSRPTVGAQALGVARAAYEYALDYAKDRVQFGRPIISNQAVAFALADMKMEIDAARLLVWRAAWMGRNNRPFTAGEGSMSKLKAGEVAVAVTDRAVQLLGGAGFLRDHPVERWYRDAKIYTIFEGTSEIQRLVISRAISGVQIR</sequence>
<evidence type="ECO:0000313" key="9">
    <source>
        <dbReference type="EMBL" id="OWV12874.1"/>
    </source>
</evidence>
<dbReference type="SUPFAM" id="SSF56645">
    <property type="entry name" value="Acyl-CoA dehydrogenase NM domain-like"/>
    <property type="match status" value="1"/>
</dbReference>
<dbReference type="Pfam" id="PF00441">
    <property type="entry name" value="Acyl-CoA_dh_1"/>
    <property type="match status" value="1"/>
</dbReference>
<name>A0A246RT23_9ACTN</name>
<evidence type="ECO:0000256" key="1">
    <source>
        <dbReference type="ARBA" id="ARBA00001974"/>
    </source>
</evidence>
<dbReference type="Gene3D" id="1.20.140.10">
    <property type="entry name" value="Butyryl-CoA Dehydrogenase, subunit A, domain 3"/>
    <property type="match status" value="1"/>
</dbReference>
<evidence type="ECO:0000256" key="5">
    <source>
        <dbReference type="RuleBase" id="RU362125"/>
    </source>
</evidence>
<dbReference type="EMBL" id="MZMV01000002">
    <property type="protein sequence ID" value="OWV12874.1"/>
    <property type="molecule type" value="Genomic_DNA"/>
</dbReference>
<dbReference type="GO" id="GO:0050660">
    <property type="term" value="F:flavin adenine dinucleotide binding"/>
    <property type="evidence" value="ECO:0007669"/>
    <property type="project" value="InterPro"/>
</dbReference>
<proteinExistence type="inferred from homology"/>
<dbReference type="Gene3D" id="2.40.110.10">
    <property type="entry name" value="Butyryl-CoA Dehydrogenase, subunit A, domain 2"/>
    <property type="match status" value="1"/>
</dbReference>
<dbReference type="RefSeq" id="WP_088641937.1">
    <property type="nucleotide sequence ID" value="NZ_CBDRBW010000001.1"/>
</dbReference>
<dbReference type="InterPro" id="IPR006091">
    <property type="entry name" value="Acyl-CoA_Oxase/DH_mid-dom"/>
</dbReference>
<keyword evidence="3 5" id="KW-0285">Flavoprotein</keyword>
<evidence type="ECO:0000256" key="4">
    <source>
        <dbReference type="ARBA" id="ARBA00022827"/>
    </source>
</evidence>
<feature type="domain" description="Acyl-CoA dehydrogenase/oxidase C-terminal" evidence="6">
    <location>
        <begin position="254"/>
        <end position="398"/>
    </location>
</feature>
<dbReference type="PANTHER" id="PTHR43884:SF12">
    <property type="entry name" value="ISOVALERYL-COA DEHYDROGENASE, MITOCHONDRIAL-RELATED"/>
    <property type="match status" value="1"/>
</dbReference>
<dbReference type="InterPro" id="IPR036250">
    <property type="entry name" value="AcylCo_DH-like_C"/>
</dbReference>
<dbReference type="AlphaFoldDB" id="A0A246RT23"/>
<evidence type="ECO:0000259" key="8">
    <source>
        <dbReference type="Pfam" id="PF02771"/>
    </source>
</evidence>
<evidence type="ECO:0000256" key="3">
    <source>
        <dbReference type="ARBA" id="ARBA00022630"/>
    </source>
</evidence>
<dbReference type="InterPro" id="IPR006089">
    <property type="entry name" value="Acyl-CoA_DH_CS"/>
</dbReference>
<organism evidence="9 10">
    <name type="scientific">Micromonospora wenchangensis</name>
    <dbReference type="NCBI Taxonomy" id="1185415"/>
    <lineage>
        <taxon>Bacteria</taxon>
        <taxon>Bacillati</taxon>
        <taxon>Actinomycetota</taxon>
        <taxon>Actinomycetes</taxon>
        <taxon>Micromonosporales</taxon>
        <taxon>Micromonosporaceae</taxon>
        <taxon>Micromonospora</taxon>
    </lineage>
</organism>
<keyword evidence="5" id="KW-0560">Oxidoreductase</keyword>
<evidence type="ECO:0000259" key="7">
    <source>
        <dbReference type="Pfam" id="PF02770"/>
    </source>
</evidence>
<dbReference type="Pfam" id="PF02770">
    <property type="entry name" value="Acyl-CoA_dh_M"/>
    <property type="match status" value="1"/>
</dbReference>
<dbReference type="SUPFAM" id="SSF47203">
    <property type="entry name" value="Acyl-CoA dehydrogenase C-terminal domain-like"/>
    <property type="match status" value="1"/>
</dbReference>
<dbReference type="OrthoDB" id="3176804at2"/>
<reference evidence="9 10" key="1">
    <citation type="submission" date="2017-03" db="EMBL/GenBank/DDBJ databases">
        <title>Whole genome sequence of Micromonospora wenchangensis, isolated from mangrove soil.</title>
        <authorList>
            <person name="Yang H."/>
        </authorList>
    </citation>
    <scope>NUCLEOTIDE SEQUENCE [LARGE SCALE GENOMIC DNA]</scope>
    <source>
        <strain evidence="9 10">CCTCC AA 2012002</strain>
    </source>
</reference>
<feature type="domain" description="Acyl-CoA oxidase/dehydrogenase middle" evidence="7">
    <location>
        <begin position="126"/>
        <end position="223"/>
    </location>
</feature>
<keyword evidence="4 5" id="KW-0274">FAD</keyword>
<evidence type="ECO:0000259" key="6">
    <source>
        <dbReference type="Pfam" id="PF00441"/>
    </source>
</evidence>
<dbReference type="InterPro" id="IPR037069">
    <property type="entry name" value="AcylCoA_DH/ox_N_sf"/>
</dbReference>
<protein>
    <submittedName>
        <fullName evidence="9">Acyl-CoA dehydrogenase</fullName>
    </submittedName>
</protein>
<dbReference type="PANTHER" id="PTHR43884">
    <property type="entry name" value="ACYL-COA DEHYDROGENASE"/>
    <property type="match status" value="1"/>
</dbReference>
<accession>A0A246RT23</accession>
<keyword evidence="10" id="KW-1185">Reference proteome</keyword>
<dbReference type="GO" id="GO:0003995">
    <property type="term" value="F:acyl-CoA dehydrogenase activity"/>
    <property type="evidence" value="ECO:0007669"/>
    <property type="project" value="InterPro"/>
</dbReference>
<comment type="similarity">
    <text evidence="2 5">Belongs to the acyl-CoA dehydrogenase family.</text>
</comment>
<dbReference type="Gene3D" id="1.10.540.10">
    <property type="entry name" value="Acyl-CoA dehydrogenase/oxidase, N-terminal domain"/>
    <property type="match status" value="1"/>
</dbReference>
<dbReference type="FunFam" id="1.20.140.10:FF:000004">
    <property type="entry name" value="Acyl-CoA dehydrogenase FadE25"/>
    <property type="match status" value="1"/>
</dbReference>
<dbReference type="InterPro" id="IPR009075">
    <property type="entry name" value="AcylCo_DH/oxidase_C"/>
</dbReference>
<feature type="domain" description="Acyl-CoA dehydrogenase/oxidase N-terminal" evidence="8">
    <location>
        <begin position="9"/>
        <end position="115"/>
    </location>
</feature>
<gene>
    <name evidence="9" type="ORF">B5D80_01580</name>
</gene>
<dbReference type="InterPro" id="IPR046373">
    <property type="entry name" value="Acyl-CoA_Oxase/DH_mid-dom_sf"/>
</dbReference>
<evidence type="ECO:0000256" key="2">
    <source>
        <dbReference type="ARBA" id="ARBA00009347"/>
    </source>
</evidence>
<comment type="cofactor">
    <cofactor evidence="1 5">
        <name>FAD</name>
        <dbReference type="ChEBI" id="CHEBI:57692"/>
    </cofactor>
</comment>
<dbReference type="Pfam" id="PF02771">
    <property type="entry name" value="Acyl-CoA_dh_N"/>
    <property type="match status" value="1"/>
</dbReference>
<dbReference type="InterPro" id="IPR009100">
    <property type="entry name" value="AcylCoA_DH/oxidase_NM_dom_sf"/>
</dbReference>
<evidence type="ECO:0000313" key="10">
    <source>
        <dbReference type="Proteomes" id="UP000197174"/>
    </source>
</evidence>
<comment type="caution">
    <text evidence="9">The sequence shown here is derived from an EMBL/GenBank/DDBJ whole genome shotgun (WGS) entry which is preliminary data.</text>
</comment>